<comment type="caution">
    <text evidence="7">The sequence shown here is derived from an EMBL/GenBank/DDBJ whole genome shotgun (WGS) entry which is preliminary data.</text>
</comment>
<feature type="domain" description="DNA methylase adenine-specific" evidence="5">
    <location>
        <begin position="309"/>
        <end position="381"/>
    </location>
</feature>
<evidence type="ECO:0000256" key="4">
    <source>
        <dbReference type="ARBA" id="ARBA00022747"/>
    </source>
</evidence>
<dbReference type="AlphaFoldDB" id="A0A369CCE9"/>
<dbReference type="InterPro" id="IPR002052">
    <property type="entry name" value="DNA_methylase_N6_adenine_CS"/>
</dbReference>
<dbReference type="InterPro" id="IPR029464">
    <property type="entry name" value="HSDR_N"/>
</dbReference>
<keyword evidence="2" id="KW-0489">Methyltransferase</keyword>
<evidence type="ECO:0000256" key="1">
    <source>
        <dbReference type="ARBA" id="ARBA00006594"/>
    </source>
</evidence>
<dbReference type="PRINTS" id="PR00507">
    <property type="entry name" value="N12N6MTFRASE"/>
</dbReference>
<evidence type="ECO:0000256" key="3">
    <source>
        <dbReference type="ARBA" id="ARBA00022679"/>
    </source>
</evidence>
<dbReference type="GO" id="GO:0003677">
    <property type="term" value="F:DNA binding"/>
    <property type="evidence" value="ECO:0007669"/>
    <property type="project" value="InterPro"/>
</dbReference>
<gene>
    <name evidence="7" type="ORF">DFQ59_10223</name>
</gene>
<dbReference type="PROSITE" id="PS00092">
    <property type="entry name" value="N6_MTASE"/>
    <property type="match status" value="1"/>
</dbReference>
<dbReference type="GO" id="GO:0008170">
    <property type="term" value="F:N-methyltransferase activity"/>
    <property type="evidence" value="ECO:0007669"/>
    <property type="project" value="InterPro"/>
</dbReference>
<keyword evidence="4" id="KW-0680">Restriction system</keyword>
<comment type="similarity">
    <text evidence="1">Belongs to the N(4)/N(6)-methyltransferase family.</text>
</comment>
<dbReference type="EMBL" id="QPJY01000002">
    <property type="protein sequence ID" value="RCX31680.1"/>
    <property type="molecule type" value="Genomic_DNA"/>
</dbReference>
<feature type="domain" description="DNA methylase adenine-specific" evidence="5">
    <location>
        <begin position="547"/>
        <end position="634"/>
    </location>
</feature>
<protein>
    <submittedName>
        <fullName evidence="7">Type I restriction enzyme M protein</fullName>
    </submittedName>
</protein>
<dbReference type="GO" id="GO:0032259">
    <property type="term" value="P:methylation"/>
    <property type="evidence" value="ECO:0007669"/>
    <property type="project" value="UniProtKB-KW"/>
</dbReference>
<feature type="domain" description="Type I restriction enzyme R protein N-terminal" evidence="6">
    <location>
        <begin position="55"/>
        <end position="170"/>
    </location>
</feature>
<dbReference type="PANTHER" id="PTHR42998">
    <property type="entry name" value="TYPE I RESTRICTION ENZYME HINDVIIP M PROTEIN-RELATED"/>
    <property type="match status" value="1"/>
</dbReference>
<keyword evidence="3" id="KW-0808">Transferase</keyword>
<evidence type="ECO:0000259" key="6">
    <source>
        <dbReference type="Pfam" id="PF13588"/>
    </source>
</evidence>
<dbReference type="InterPro" id="IPR052916">
    <property type="entry name" value="Type-I_RE_MTase_Subunit"/>
</dbReference>
<evidence type="ECO:0000256" key="2">
    <source>
        <dbReference type="ARBA" id="ARBA00022603"/>
    </source>
</evidence>
<feature type="domain" description="DNA methylase adenine-specific" evidence="5">
    <location>
        <begin position="435"/>
        <end position="497"/>
    </location>
</feature>
<name>A0A369CCE9_9GAMM</name>
<dbReference type="InterPro" id="IPR003356">
    <property type="entry name" value="DNA_methylase_A-5"/>
</dbReference>
<organism evidence="7 8">
    <name type="scientific">Thioalbus denitrificans</name>
    <dbReference type="NCBI Taxonomy" id="547122"/>
    <lineage>
        <taxon>Bacteria</taxon>
        <taxon>Pseudomonadati</taxon>
        <taxon>Pseudomonadota</taxon>
        <taxon>Gammaproteobacteria</taxon>
        <taxon>Chromatiales</taxon>
        <taxon>Ectothiorhodospiraceae</taxon>
        <taxon>Thioalbus</taxon>
    </lineage>
</organism>
<dbReference type="InterPro" id="IPR029063">
    <property type="entry name" value="SAM-dependent_MTases_sf"/>
</dbReference>
<keyword evidence="8" id="KW-1185">Reference proteome</keyword>
<evidence type="ECO:0000313" key="8">
    <source>
        <dbReference type="Proteomes" id="UP000252707"/>
    </source>
</evidence>
<sequence length="838" mass="94730">MAELTIQLSDLMAKTKEPIHQPPSPFPSKPDALHQEGPWLWIPLSKKWRDITNKPEEIVRQKFIRTLVEHYGYSLDQMEQEVRTQHGHRSPRADIVIWKSPDMVHKEPPGLVVECKAETIEIQEKDYYQAASYTLASGCEIFIATNARHTAVFKLVSRTPGDFVAINEIPKATDWGDDKRLKKVLDSLRAFNRKEFQDLLFVCHSILRDVHKMDPGRAFDTISKILFIKMYVERSGLHGTFTTEYLDRRATSRMPNDPLVHDGLFELTKDYYKADDLFSATDRLDISEETFRRIVKQLERFDLSKTGDDIKGLAFEKFLGTTFRGELGQFFTPRPVVDFMVDLLDPKEGELICDPAAGSGGFLIRAFEHVRAQIVADIQRQKDEERARIEALGLPEEEEEQRIEEAFARQNQDLLPSGDDNKPIDTRVGRLAWRCIYGTDAEPRAARTAKMNMIMHGDGHGGIHYHDGLLDINGIFNGRFDLVLTNPPFGSNVGNDQKVGGSDETRVPTDEIYMKRCRERGYGLAWEESHSRLLQAAKAKTPILDLFEIGKAKNNRPTELIFVERCLNLLKPGSRMGIVLPDGNLNNPSLSWLRRWVEGRAKLMAVVSLPEETFRSSNATVKASLVFLRKFTEEDTTRWEAAWAQAHTELDANFDAQRFDAHTSYAPRVVTGDDTAAEKLLTKLAALGLTRELPVWTKGEPPAYPRTCKPTVQGRPVWQGEVAQKNKKLATELKRKANAALKGVDKHIASLLSELKSKYRAIDEAHTAALWARVREQFDYPVFVAAPRAVGITSTGETGEGVPNDLPELLKSFSDFETWLENGAKPEELPNFPVPSAA</sequence>
<dbReference type="PANTHER" id="PTHR42998:SF1">
    <property type="entry name" value="TYPE I RESTRICTION ENZYME HINDI METHYLASE SUBUNIT"/>
    <property type="match status" value="1"/>
</dbReference>
<dbReference type="Gene3D" id="3.40.50.150">
    <property type="entry name" value="Vaccinia Virus protein VP39"/>
    <property type="match status" value="1"/>
</dbReference>
<evidence type="ECO:0000259" key="5">
    <source>
        <dbReference type="Pfam" id="PF02384"/>
    </source>
</evidence>
<reference evidence="7 8" key="1">
    <citation type="submission" date="2018-07" db="EMBL/GenBank/DDBJ databases">
        <title>Genomic Encyclopedia of Type Strains, Phase IV (KMG-IV): sequencing the most valuable type-strain genomes for metagenomic binning, comparative biology and taxonomic classification.</title>
        <authorList>
            <person name="Goeker M."/>
        </authorList>
    </citation>
    <scope>NUCLEOTIDE SEQUENCE [LARGE SCALE GENOMIC DNA]</scope>
    <source>
        <strain evidence="7 8">DSM 26407</strain>
    </source>
</reference>
<evidence type="ECO:0000313" key="7">
    <source>
        <dbReference type="EMBL" id="RCX31680.1"/>
    </source>
</evidence>
<dbReference type="Pfam" id="PF02384">
    <property type="entry name" value="N6_Mtase"/>
    <property type="match status" value="3"/>
</dbReference>
<accession>A0A369CCE9</accession>
<dbReference type="GO" id="GO:0009307">
    <property type="term" value="P:DNA restriction-modification system"/>
    <property type="evidence" value="ECO:0007669"/>
    <property type="project" value="UniProtKB-KW"/>
</dbReference>
<proteinExistence type="inferred from homology"/>
<dbReference type="Proteomes" id="UP000252707">
    <property type="component" value="Unassembled WGS sequence"/>
</dbReference>
<dbReference type="Pfam" id="PF13588">
    <property type="entry name" value="HSDR_N_2"/>
    <property type="match status" value="1"/>
</dbReference>
<dbReference type="RefSeq" id="WP_211314789.1">
    <property type="nucleotide sequence ID" value="NZ_QPJY01000002.1"/>
</dbReference>
<dbReference type="SUPFAM" id="SSF53335">
    <property type="entry name" value="S-adenosyl-L-methionine-dependent methyltransferases"/>
    <property type="match status" value="1"/>
</dbReference>